<comment type="caution">
    <text evidence="1">The sequence shown here is derived from an EMBL/GenBank/DDBJ whole genome shotgun (WGS) entry which is preliminary data.</text>
</comment>
<organism evidence="1 2">
    <name type="scientific">Faecalibacterium duncaniae (strain DSM 17677 / JCM 31915 / A2-165)</name>
    <name type="common">Faecalibacterium prausnitzii</name>
    <dbReference type="NCBI Taxonomy" id="411483"/>
    <lineage>
        <taxon>Bacteria</taxon>
        <taxon>Bacillati</taxon>
        <taxon>Bacillota</taxon>
        <taxon>Clostridia</taxon>
        <taxon>Eubacteriales</taxon>
        <taxon>Oscillospiraceae</taxon>
        <taxon>Faecalibacterium</taxon>
    </lineage>
</organism>
<dbReference type="Proteomes" id="UP000004619">
    <property type="component" value="Unassembled WGS sequence"/>
</dbReference>
<protein>
    <submittedName>
        <fullName evidence="1">Uncharacterized protein</fullName>
    </submittedName>
</protein>
<evidence type="ECO:0000313" key="1">
    <source>
        <dbReference type="EMBL" id="EEU95605.1"/>
    </source>
</evidence>
<gene>
    <name evidence="1" type="ORF">FAEPRAA2165_02865</name>
</gene>
<dbReference type="HOGENOM" id="CLU_2734055_0_0_9"/>
<name>C7H968_FAED2</name>
<dbReference type="EMBL" id="ACOP02000075">
    <property type="protein sequence ID" value="EEU95605.1"/>
    <property type="molecule type" value="Genomic_DNA"/>
</dbReference>
<reference evidence="1" key="1">
    <citation type="submission" date="2009-08" db="EMBL/GenBank/DDBJ databases">
        <authorList>
            <person name="Weinstock G."/>
            <person name="Sodergren E."/>
            <person name="Clifton S."/>
            <person name="Fulton L."/>
            <person name="Fulton B."/>
            <person name="Courtney L."/>
            <person name="Fronick C."/>
            <person name="Harrison M."/>
            <person name="Strong C."/>
            <person name="Farmer C."/>
            <person name="Delahaunty K."/>
            <person name="Markovic C."/>
            <person name="Hall O."/>
            <person name="Minx P."/>
            <person name="Tomlinson C."/>
            <person name="Mitreva M."/>
            <person name="Nelson J."/>
            <person name="Hou S."/>
            <person name="Wollam A."/>
            <person name="Pepin K.H."/>
            <person name="Johnson M."/>
            <person name="Bhonagiri V."/>
            <person name="Nash W.E."/>
            <person name="Warren W."/>
            <person name="Chinwalla A."/>
            <person name="Mardis E.R."/>
            <person name="Wilson R.K."/>
        </authorList>
    </citation>
    <scope>NUCLEOTIDE SEQUENCE [LARGE SCALE GENOMIC DNA]</scope>
    <source>
        <strain evidence="1">A2-165</strain>
    </source>
</reference>
<evidence type="ECO:0000313" key="2">
    <source>
        <dbReference type="Proteomes" id="UP000004619"/>
    </source>
</evidence>
<sequence>MHIFSLQVYSFRQCRQIAANHESNICSFFVPYHFNLHLSFSHPFCYHICIQRALCRKARSMFFDLLGGEQQ</sequence>
<dbReference type="AlphaFoldDB" id="C7H968"/>
<dbReference type="STRING" id="411483.FAEPRAA2165_02865"/>
<proteinExistence type="predicted"/>
<keyword evidence="2" id="KW-1185">Reference proteome</keyword>
<accession>C7H968</accession>